<organism evidence="1 2">
    <name type="scientific">Sphaerotilus mobilis</name>
    <dbReference type="NCBI Taxonomy" id="47994"/>
    <lineage>
        <taxon>Bacteria</taxon>
        <taxon>Pseudomonadati</taxon>
        <taxon>Pseudomonadota</taxon>
        <taxon>Betaproteobacteria</taxon>
        <taxon>Burkholderiales</taxon>
        <taxon>Sphaerotilaceae</taxon>
        <taxon>Sphaerotilus</taxon>
    </lineage>
</organism>
<gene>
    <name evidence="1" type="ORF">EV685_0225</name>
</gene>
<keyword evidence="2" id="KW-1185">Reference proteome</keyword>
<proteinExistence type="predicted"/>
<dbReference type="AlphaFoldDB" id="A0A4Q7LTZ8"/>
<comment type="caution">
    <text evidence="1">The sequence shown here is derived from an EMBL/GenBank/DDBJ whole genome shotgun (WGS) entry which is preliminary data.</text>
</comment>
<name>A0A4Q7LTZ8_9BURK</name>
<sequence length="154" mass="17569">MNDAIKENFVNHKSLQNMSTIDLEAFAKLADAISKNGIDWFIADKSICWGIKEKAARTGNLRLGRVEQINANYKLVLNLRARKKSGIREVFAKYNHFGQTQLPDGRHALTFEQALVLNNDDEFIRSIEKLNPLRKPAGHFPVDYDKSQKSPQKD</sequence>
<protein>
    <submittedName>
        <fullName evidence="1">Uncharacterized protein</fullName>
    </submittedName>
</protein>
<accession>A0A4Q7LTZ8</accession>
<reference evidence="1 2" key="1">
    <citation type="submission" date="2019-02" db="EMBL/GenBank/DDBJ databases">
        <title>Genomic Encyclopedia of Type Strains, Phase IV (KMG-IV): sequencing the most valuable type-strain genomes for metagenomic binning, comparative biology and taxonomic classification.</title>
        <authorList>
            <person name="Goeker M."/>
        </authorList>
    </citation>
    <scope>NUCLEOTIDE SEQUENCE [LARGE SCALE GENOMIC DNA]</scope>
    <source>
        <strain evidence="1 2">DSM 10617</strain>
    </source>
</reference>
<dbReference type="RefSeq" id="WP_130480160.1">
    <property type="nucleotide sequence ID" value="NZ_SGWV01000007.1"/>
</dbReference>
<evidence type="ECO:0000313" key="2">
    <source>
        <dbReference type="Proteomes" id="UP000293433"/>
    </source>
</evidence>
<dbReference type="EMBL" id="SGWV01000007">
    <property type="protein sequence ID" value="RZS57951.1"/>
    <property type="molecule type" value="Genomic_DNA"/>
</dbReference>
<dbReference type="Proteomes" id="UP000293433">
    <property type="component" value="Unassembled WGS sequence"/>
</dbReference>
<evidence type="ECO:0000313" key="1">
    <source>
        <dbReference type="EMBL" id="RZS57951.1"/>
    </source>
</evidence>